<evidence type="ECO:0000313" key="1">
    <source>
        <dbReference type="EMBL" id="GHF11079.1"/>
    </source>
</evidence>
<reference evidence="1" key="1">
    <citation type="journal article" date="2014" name="Int. J. Syst. Evol. Microbiol.">
        <title>Complete genome sequence of Corynebacterium casei LMG S-19264T (=DSM 44701T), isolated from a smear-ripened cheese.</title>
        <authorList>
            <consortium name="US DOE Joint Genome Institute (JGI-PGF)"/>
            <person name="Walter F."/>
            <person name="Albersmeier A."/>
            <person name="Kalinowski J."/>
            <person name="Ruckert C."/>
        </authorList>
    </citation>
    <scope>NUCLEOTIDE SEQUENCE</scope>
    <source>
        <strain evidence="1">CGMCC 1.16548</strain>
    </source>
</reference>
<gene>
    <name evidence="1" type="ORF">GCM10011600_10310</name>
</gene>
<proteinExistence type="predicted"/>
<keyword evidence="2" id="KW-1185">Reference proteome</keyword>
<reference evidence="1" key="2">
    <citation type="submission" date="2020-09" db="EMBL/GenBank/DDBJ databases">
        <authorList>
            <person name="Sun Q."/>
            <person name="Zhou Y."/>
        </authorList>
    </citation>
    <scope>NUCLEOTIDE SEQUENCE</scope>
    <source>
        <strain evidence="1">CGMCC 1.16548</strain>
    </source>
</reference>
<protein>
    <submittedName>
        <fullName evidence="1">Uncharacterized protein</fullName>
    </submittedName>
</protein>
<dbReference type="AlphaFoldDB" id="A0A8J3GPI0"/>
<evidence type="ECO:0000313" key="2">
    <source>
        <dbReference type="Proteomes" id="UP000617531"/>
    </source>
</evidence>
<sequence>MRVDQSFIESVGLDASDRRHNEQLARDVVETIRLVAGERLARGLSPARLQQFIAALEDGDDRAIEWIRENISDAEIQVAGAAAYEDVRVQVRDSVAQHNRTARESDGKVAQ</sequence>
<dbReference type="RefSeq" id="WP_191282293.1">
    <property type="nucleotide sequence ID" value="NZ_BNAI01000001.1"/>
</dbReference>
<organism evidence="1 2">
    <name type="scientific">Pseudolysinimonas yzui</name>
    <dbReference type="NCBI Taxonomy" id="2708254"/>
    <lineage>
        <taxon>Bacteria</taxon>
        <taxon>Bacillati</taxon>
        <taxon>Actinomycetota</taxon>
        <taxon>Actinomycetes</taxon>
        <taxon>Micrococcales</taxon>
        <taxon>Microbacteriaceae</taxon>
        <taxon>Pseudolysinimonas</taxon>
    </lineage>
</organism>
<dbReference type="EMBL" id="BNAI01000001">
    <property type="protein sequence ID" value="GHF11079.1"/>
    <property type="molecule type" value="Genomic_DNA"/>
</dbReference>
<comment type="caution">
    <text evidence="1">The sequence shown here is derived from an EMBL/GenBank/DDBJ whole genome shotgun (WGS) entry which is preliminary data.</text>
</comment>
<dbReference type="Proteomes" id="UP000617531">
    <property type="component" value="Unassembled WGS sequence"/>
</dbReference>
<accession>A0A8J3GPI0</accession>
<name>A0A8J3GPI0_9MICO</name>